<feature type="compositionally biased region" description="Polar residues" evidence="1">
    <location>
        <begin position="136"/>
        <end position="146"/>
    </location>
</feature>
<feature type="region of interest" description="Disordered" evidence="1">
    <location>
        <begin position="25"/>
        <end position="111"/>
    </location>
</feature>
<sequence length="442" mass="47546">MDLAARIGGRRALYGNLTWTRPGLEEEEKARSHQGIIGFGKGHRLASQKSSWDRAPMGYDSEASSSNDEDMDTVQPDDTSDVFSSPRTPSKPRFMRNRTVSGTPHTPSGTLMERLGVALPPEDGAASVVTKSTSAFRTNSAASASNEKPAVSNIADEGARPATVASSDHSSSLELGLLPSPYFKPLDNAKPGDRPDESIPGLYISRARSERDAGPSRVEPVAKPLNSGSSPELVDNMRRLLVPLVVKQARREGSSSNNEVHDLDLAQKAHPVITDNICEEFIRQAIASSDALKGTRAKDVPQSRTEDIEMSPPTTASTTAPPGLGEATQSVRSVVPTAAPRPTASRAEAFADSGIREPPALGIPYPHREKLCKPDPSVEAGLLLRHIPSQLLWPEFRNGSHTLLWHEKVLLEVGLANLRRVPLPMAPSQRKASTNVTTVINV</sequence>
<feature type="compositionally biased region" description="Polar residues" evidence="1">
    <location>
        <begin position="98"/>
        <end position="109"/>
    </location>
</feature>
<dbReference type="Proteomes" id="UP000298030">
    <property type="component" value="Unassembled WGS sequence"/>
</dbReference>
<feature type="compositionally biased region" description="Basic and acidic residues" evidence="1">
    <location>
        <begin position="296"/>
        <end position="307"/>
    </location>
</feature>
<feature type="compositionally biased region" description="Low complexity" evidence="1">
    <location>
        <begin position="333"/>
        <end position="347"/>
    </location>
</feature>
<protein>
    <submittedName>
        <fullName evidence="2">Uncharacterized protein</fullName>
    </submittedName>
</protein>
<accession>A0A4Y7TKS5</accession>
<dbReference type="EMBL" id="QPFP01000009">
    <property type="protein sequence ID" value="TEB34548.1"/>
    <property type="molecule type" value="Genomic_DNA"/>
</dbReference>
<dbReference type="AlphaFoldDB" id="A0A4Y7TKS5"/>
<evidence type="ECO:0000313" key="3">
    <source>
        <dbReference type="Proteomes" id="UP000298030"/>
    </source>
</evidence>
<feature type="compositionally biased region" description="Low complexity" evidence="1">
    <location>
        <begin position="311"/>
        <end position="322"/>
    </location>
</feature>
<feature type="region of interest" description="Disordered" evidence="1">
    <location>
        <begin position="207"/>
        <end position="232"/>
    </location>
</feature>
<comment type="caution">
    <text evidence="2">The sequence shown here is derived from an EMBL/GenBank/DDBJ whole genome shotgun (WGS) entry which is preliminary data.</text>
</comment>
<gene>
    <name evidence="2" type="ORF">FA13DRAFT_1788970</name>
</gene>
<evidence type="ECO:0000313" key="2">
    <source>
        <dbReference type="EMBL" id="TEB34548.1"/>
    </source>
</evidence>
<dbReference type="OrthoDB" id="10669347at2759"/>
<organism evidence="2 3">
    <name type="scientific">Coprinellus micaceus</name>
    <name type="common">Glistening ink-cap mushroom</name>
    <name type="synonym">Coprinus micaceus</name>
    <dbReference type="NCBI Taxonomy" id="71717"/>
    <lineage>
        <taxon>Eukaryota</taxon>
        <taxon>Fungi</taxon>
        <taxon>Dikarya</taxon>
        <taxon>Basidiomycota</taxon>
        <taxon>Agaricomycotina</taxon>
        <taxon>Agaricomycetes</taxon>
        <taxon>Agaricomycetidae</taxon>
        <taxon>Agaricales</taxon>
        <taxon>Agaricineae</taxon>
        <taxon>Psathyrellaceae</taxon>
        <taxon>Coprinellus</taxon>
    </lineage>
</organism>
<reference evidence="2 3" key="1">
    <citation type="journal article" date="2019" name="Nat. Ecol. Evol.">
        <title>Megaphylogeny resolves global patterns of mushroom evolution.</title>
        <authorList>
            <person name="Varga T."/>
            <person name="Krizsan K."/>
            <person name="Foldi C."/>
            <person name="Dima B."/>
            <person name="Sanchez-Garcia M."/>
            <person name="Sanchez-Ramirez S."/>
            <person name="Szollosi G.J."/>
            <person name="Szarkandi J.G."/>
            <person name="Papp V."/>
            <person name="Albert L."/>
            <person name="Andreopoulos W."/>
            <person name="Angelini C."/>
            <person name="Antonin V."/>
            <person name="Barry K.W."/>
            <person name="Bougher N.L."/>
            <person name="Buchanan P."/>
            <person name="Buyck B."/>
            <person name="Bense V."/>
            <person name="Catcheside P."/>
            <person name="Chovatia M."/>
            <person name="Cooper J."/>
            <person name="Damon W."/>
            <person name="Desjardin D."/>
            <person name="Finy P."/>
            <person name="Geml J."/>
            <person name="Haridas S."/>
            <person name="Hughes K."/>
            <person name="Justo A."/>
            <person name="Karasinski D."/>
            <person name="Kautmanova I."/>
            <person name="Kiss B."/>
            <person name="Kocsube S."/>
            <person name="Kotiranta H."/>
            <person name="LaButti K.M."/>
            <person name="Lechner B.E."/>
            <person name="Liimatainen K."/>
            <person name="Lipzen A."/>
            <person name="Lukacs Z."/>
            <person name="Mihaltcheva S."/>
            <person name="Morgado L.N."/>
            <person name="Niskanen T."/>
            <person name="Noordeloos M.E."/>
            <person name="Ohm R.A."/>
            <person name="Ortiz-Santana B."/>
            <person name="Ovrebo C."/>
            <person name="Racz N."/>
            <person name="Riley R."/>
            <person name="Savchenko A."/>
            <person name="Shiryaev A."/>
            <person name="Soop K."/>
            <person name="Spirin V."/>
            <person name="Szebenyi C."/>
            <person name="Tomsovsky M."/>
            <person name="Tulloss R.E."/>
            <person name="Uehling J."/>
            <person name="Grigoriev I.V."/>
            <person name="Vagvolgyi C."/>
            <person name="Papp T."/>
            <person name="Martin F.M."/>
            <person name="Miettinen O."/>
            <person name="Hibbett D.S."/>
            <person name="Nagy L.G."/>
        </authorList>
    </citation>
    <scope>NUCLEOTIDE SEQUENCE [LARGE SCALE GENOMIC DNA]</scope>
    <source>
        <strain evidence="2 3">FP101781</strain>
    </source>
</reference>
<feature type="region of interest" description="Disordered" evidence="1">
    <location>
        <begin position="136"/>
        <end position="174"/>
    </location>
</feature>
<keyword evidence="3" id="KW-1185">Reference proteome</keyword>
<evidence type="ECO:0000256" key="1">
    <source>
        <dbReference type="SAM" id="MobiDB-lite"/>
    </source>
</evidence>
<feature type="region of interest" description="Disordered" evidence="1">
    <location>
        <begin position="292"/>
        <end position="348"/>
    </location>
</feature>
<proteinExistence type="predicted"/>
<name>A0A4Y7TKS5_COPMI</name>